<feature type="non-terminal residue" evidence="1">
    <location>
        <position position="54"/>
    </location>
</feature>
<dbReference type="EMBL" id="BART01001441">
    <property type="protein sequence ID" value="GAG68963.1"/>
    <property type="molecule type" value="Genomic_DNA"/>
</dbReference>
<gene>
    <name evidence="1" type="ORF">S01H4_05094</name>
</gene>
<dbReference type="AlphaFoldDB" id="X1A875"/>
<sequence>MGDATSHTRKDRRVLEDIGVLHHHVHSRWRVYPQSVSTAGIQLDADAVADVFGN</sequence>
<accession>X1A875</accession>
<name>X1A875_9ZZZZ</name>
<proteinExistence type="predicted"/>
<organism evidence="1">
    <name type="scientific">marine sediment metagenome</name>
    <dbReference type="NCBI Taxonomy" id="412755"/>
    <lineage>
        <taxon>unclassified sequences</taxon>
        <taxon>metagenomes</taxon>
        <taxon>ecological metagenomes</taxon>
    </lineage>
</organism>
<protein>
    <submittedName>
        <fullName evidence="1">Uncharacterized protein</fullName>
    </submittedName>
</protein>
<evidence type="ECO:0000313" key="1">
    <source>
        <dbReference type="EMBL" id="GAG68963.1"/>
    </source>
</evidence>
<comment type="caution">
    <text evidence="1">The sequence shown here is derived from an EMBL/GenBank/DDBJ whole genome shotgun (WGS) entry which is preliminary data.</text>
</comment>
<reference evidence="1" key="1">
    <citation type="journal article" date="2014" name="Front. Microbiol.">
        <title>High frequency of phylogenetically diverse reductive dehalogenase-homologous genes in deep subseafloor sedimentary metagenomes.</title>
        <authorList>
            <person name="Kawai M."/>
            <person name="Futagami T."/>
            <person name="Toyoda A."/>
            <person name="Takaki Y."/>
            <person name="Nishi S."/>
            <person name="Hori S."/>
            <person name="Arai W."/>
            <person name="Tsubouchi T."/>
            <person name="Morono Y."/>
            <person name="Uchiyama I."/>
            <person name="Ito T."/>
            <person name="Fujiyama A."/>
            <person name="Inagaki F."/>
            <person name="Takami H."/>
        </authorList>
    </citation>
    <scope>NUCLEOTIDE SEQUENCE</scope>
    <source>
        <strain evidence="1">Expedition CK06-06</strain>
    </source>
</reference>